<feature type="non-terminal residue" evidence="2">
    <location>
        <position position="266"/>
    </location>
</feature>
<evidence type="ECO:0000313" key="3">
    <source>
        <dbReference type="Proteomes" id="UP000076532"/>
    </source>
</evidence>
<dbReference type="GO" id="GO:0003676">
    <property type="term" value="F:nucleic acid binding"/>
    <property type="evidence" value="ECO:0007669"/>
    <property type="project" value="InterPro"/>
</dbReference>
<organism evidence="2 3">
    <name type="scientific">Athelia psychrophila</name>
    <dbReference type="NCBI Taxonomy" id="1759441"/>
    <lineage>
        <taxon>Eukaryota</taxon>
        <taxon>Fungi</taxon>
        <taxon>Dikarya</taxon>
        <taxon>Basidiomycota</taxon>
        <taxon>Agaricomycotina</taxon>
        <taxon>Agaricomycetes</taxon>
        <taxon>Agaricomycetidae</taxon>
        <taxon>Atheliales</taxon>
        <taxon>Atheliaceae</taxon>
        <taxon>Athelia</taxon>
    </lineage>
</organism>
<protein>
    <recommendedName>
        <fullName evidence="1">DDE-1 domain-containing protein</fullName>
    </recommendedName>
</protein>
<accession>A0A167T471</accession>
<name>A0A167T471_9AGAM</name>
<evidence type="ECO:0000313" key="2">
    <source>
        <dbReference type="EMBL" id="KZP02543.1"/>
    </source>
</evidence>
<feature type="non-terminal residue" evidence="2">
    <location>
        <position position="1"/>
    </location>
</feature>
<dbReference type="AlphaFoldDB" id="A0A167T471"/>
<gene>
    <name evidence="2" type="ORF">FIBSPDRAFT_660821</name>
</gene>
<dbReference type="Proteomes" id="UP000076532">
    <property type="component" value="Unassembled WGS sequence"/>
</dbReference>
<feature type="domain" description="DDE-1" evidence="1">
    <location>
        <begin position="181"/>
        <end position="265"/>
    </location>
</feature>
<proteinExistence type="predicted"/>
<keyword evidence="3" id="KW-1185">Reference proteome</keyword>
<reference evidence="2 3" key="1">
    <citation type="journal article" date="2016" name="Mol. Biol. Evol.">
        <title>Comparative Genomics of Early-Diverging Mushroom-Forming Fungi Provides Insights into the Origins of Lignocellulose Decay Capabilities.</title>
        <authorList>
            <person name="Nagy L.G."/>
            <person name="Riley R."/>
            <person name="Tritt A."/>
            <person name="Adam C."/>
            <person name="Daum C."/>
            <person name="Floudas D."/>
            <person name="Sun H."/>
            <person name="Yadav J.S."/>
            <person name="Pangilinan J."/>
            <person name="Larsson K.H."/>
            <person name="Matsuura K."/>
            <person name="Barry K."/>
            <person name="Labutti K."/>
            <person name="Kuo R."/>
            <person name="Ohm R.A."/>
            <person name="Bhattacharya S.S."/>
            <person name="Shirouzu T."/>
            <person name="Yoshinaga Y."/>
            <person name="Martin F.M."/>
            <person name="Grigoriev I.V."/>
            <person name="Hibbett D.S."/>
        </authorList>
    </citation>
    <scope>NUCLEOTIDE SEQUENCE [LARGE SCALE GENOMIC DNA]</scope>
    <source>
        <strain evidence="2 3">CBS 109695</strain>
    </source>
</reference>
<dbReference type="OrthoDB" id="4207519at2759"/>
<sequence>SVRGLAKSFGVTLSTLQNRLNGAQSRSDEMESRRRLSPVETKVLASHAERMQALKFPLTPADVRLEGERLFHAKDPEAAAQGAKLGINWYREVFLKDNPDFVNKLGKGLDRDRATCASHAQLSAWFENVKYITEYGITWENFWNMDEKGYLIGEFSEHFLLPLSLTSTGIGTAQIFYGKHELITVIEAISAAGACHHPTILLKGKTFQSRWLKYKIQGASYGNTERGWTTDAEAITWLEGFLKATKPSDPNAWRLLLIDGHGSHKT</sequence>
<dbReference type="Pfam" id="PF03184">
    <property type="entry name" value="DDE_1"/>
    <property type="match status" value="1"/>
</dbReference>
<dbReference type="EMBL" id="KV418475">
    <property type="protein sequence ID" value="KZP02543.1"/>
    <property type="molecule type" value="Genomic_DNA"/>
</dbReference>
<dbReference type="InterPro" id="IPR004875">
    <property type="entry name" value="DDE_SF_endonuclease_dom"/>
</dbReference>
<dbReference type="STRING" id="436010.A0A167T471"/>
<evidence type="ECO:0000259" key="1">
    <source>
        <dbReference type="Pfam" id="PF03184"/>
    </source>
</evidence>